<feature type="transmembrane region" description="Helical" evidence="5">
    <location>
        <begin position="20"/>
        <end position="42"/>
    </location>
</feature>
<evidence type="ECO:0000256" key="5">
    <source>
        <dbReference type="SAM" id="Phobius"/>
    </source>
</evidence>
<dbReference type="InterPro" id="IPR036971">
    <property type="entry name" value="PDEase_catalytic_dom_sf"/>
</dbReference>
<sequence length="1659" mass="184763">MQDLEATQRRLRRAHRHTMLPTWIITATTLIYVLFEGGRMLYDTTIQQWSEEAILHVDKEVFVLQEFASGFYSLTEQLTADYCFLKFMENPSLTAEVSQEGIRDLLSSYAPSLCSWQKDLYFFDEPVADTSDTSTPHLLNSTYTCGKTFADLIRRINGDMVELIENYTVVKMSTIDMVAPLMESPELTPHVLCDLDFSPADLTLCQSQLMALEQLRIQLTEYVGRDWHLFSPLITIVIIFILSSFYWGRRNVFTSVFHTRFESLWAMLQQIDQVLQRRLENMVVIMQCVIDERMIGRLKVISGIQSLLLASESPAVMRQFYRVMESCTFGLLDGLSLASQYVKLEMQSSAESREMVNIRLLIDGCIQVFRNETTEKGISITCHYGTAVPTSLALDKVRMRTVLLRVLEFALIENQVLTAEVKLTAKKAFLGKAQAAADTEKRTDLRNFDIQISIKCKMAGPTTFEPTDLLESAYLRLRRGKGVGFIYAKKVLKEIGGDIQISVTEEGEVTYDLFFQALGRFHSKDFHLAFGAIKNAVALTMNAHQLKGYNQLASVAELVGVKLIQVSSVAEAAEHLLSHRNNRTVAIFFHDPAGIFGPQLATAVPAGGRHIPIVEILAEGDRRSRDYFERDFRFRAVDEAPPEVSIEIPDRGRRGSTTRARSLLRDSRAPHQARIVSIEEPLMASDVVTAMAIGAASFVSAKQGSKELLRNLSYGRRSFWDGFVSSFSSAVGRVLIFNQSGSISSLASHDMERIAEPPIARFHDPVAFKLFRRVTDVPIQHKYYAYFVVNRVNEVGFATNVLDLYKNMVLDQHVPQLPEEKNMSFYELTKTREYFLSMCSMNECLEIDYEEDYLGKLLGAEIDPTDTRTLVKKVYEEFEREPVEVIDEDDEQSLSQDEAESQEATISYVWAHVPEYTVPTSITSSVARMDTVLCLAPVLATEARLKKYTENAPQVAVEFIFSWDFDMSCLDQNLSAKLAYELLIWCADKAQINVPLESCTKLVLSVQQNYYNNPFHNFNHALHAAQAVLLITKDLSFQQWFTYEDKFIIMLAALGHDIGHPGVTNEFLISMRSFTSILFNETAVLENYHSLLFLDLLKNPDLDILRMLAPEAVQKARQRIIGAILATDKALDMKLLDLLMELRNKNDKVPVPASLLEPSIRDACLIHAADHALALLNFPLYRKWAERMLIEMHFQNTMDEALKLPRSYPGISRLSEATLAGSQVILIDSHYLPFFSTLAWFFPGDLDMRVSVMKANAAFWQHLRDEEMKKTVALNDNPEKEDCRAAKLQVITSKLLESRDKMHQKAAEIMRHEVTEVYYEPHPLKGSPATDPVKETSELRLSSTDQEGTPESEDPEAQAEVSETGGDLPADRQADGTAGSPDASDADQEAGKSVAPLQPALAGKGRGNLSSGRASLRARFADDVAGDKDCAGNQFVGGDVNGEVRKSDAVEQKEQPPQEAGTEETGETQGQSGVPREAPAAVHENQNAVSVTHPLQNESGSQSLVAGQGPVAPLSTASLPESGETARAIPVEPVASPPTDPGLEQSTEPAVAVPALNEGAAPSAQGSGHGTENVVTSVAEGTVVQPVSEGGQYSGQEAMPAFMYDEISGMLFDEQGYAYDQQGNLRGYLDGTGTFQAYTEDELQYYAAALNGNQPHEPE</sequence>
<dbReference type="OrthoDB" id="331710at2759"/>
<evidence type="ECO:0000259" key="6">
    <source>
        <dbReference type="PROSITE" id="PS51845"/>
    </source>
</evidence>
<keyword evidence="2 3" id="KW-0378">Hydrolase</keyword>
<feature type="transmembrane region" description="Helical" evidence="5">
    <location>
        <begin position="227"/>
        <end position="247"/>
    </location>
</feature>
<keyword evidence="8" id="KW-1185">Reference proteome</keyword>
<dbReference type="GO" id="GO:0007165">
    <property type="term" value="P:signal transduction"/>
    <property type="evidence" value="ECO:0007669"/>
    <property type="project" value="InterPro"/>
</dbReference>
<comment type="cofactor">
    <cofactor evidence="3">
        <name>a divalent metal cation</name>
        <dbReference type="ChEBI" id="CHEBI:60240"/>
    </cofactor>
    <text evidence="3">Binds 2 divalent metal cations per subunit. Site 1 may preferentially bind zinc ions, while site 2 has a preference for magnesium and/or manganese ions.</text>
</comment>
<dbReference type="SMART" id="SM00471">
    <property type="entry name" value="HDc"/>
    <property type="match status" value="1"/>
</dbReference>
<dbReference type="Gene3D" id="3.30.565.10">
    <property type="entry name" value="Histidine kinase-like ATPase, C-terminal domain"/>
    <property type="match status" value="1"/>
</dbReference>
<proteinExistence type="inferred from homology"/>
<dbReference type="InterPro" id="IPR023174">
    <property type="entry name" value="PDEase_CS"/>
</dbReference>
<dbReference type="GO" id="GO:0046872">
    <property type="term" value="F:metal ion binding"/>
    <property type="evidence" value="ECO:0007669"/>
    <property type="project" value="UniProtKB-KW"/>
</dbReference>
<dbReference type="Proteomes" id="UP000221165">
    <property type="component" value="Unassembled WGS sequence"/>
</dbReference>
<gene>
    <name evidence="7" type="ORF">CSUI_001503</name>
</gene>
<dbReference type="SUPFAM" id="SSF109604">
    <property type="entry name" value="HD-domain/PDEase-like"/>
    <property type="match status" value="1"/>
</dbReference>
<reference evidence="7 8" key="1">
    <citation type="journal article" date="2017" name="Int. J. Parasitol.">
        <title>The genome of the protozoan parasite Cystoisospora suis and a reverse vaccinology approach to identify vaccine candidates.</title>
        <authorList>
            <person name="Palmieri N."/>
            <person name="Shrestha A."/>
            <person name="Ruttkowski B."/>
            <person name="Beck T."/>
            <person name="Vogl C."/>
            <person name="Tomley F."/>
            <person name="Blake D.P."/>
            <person name="Joachim A."/>
        </authorList>
    </citation>
    <scope>NUCLEOTIDE SEQUENCE [LARGE SCALE GENOMIC DNA]</scope>
    <source>
        <strain evidence="7 8">Wien I</strain>
    </source>
</reference>
<name>A0A2C6LBH3_9APIC</name>
<dbReference type="InterPro" id="IPR002073">
    <property type="entry name" value="PDEase_catalytic_dom"/>
</dbReference>
<feature type="compositionally biased region" description="Polar residues" evidence="4">
    <location>
        <begin position="1484"/>
        <end position="1505"/>
    </location>
</feature>
<dbReference type="InterPro" id="IPR036890">
    <property type="entry name" value="HATPase_C_sf"/>
</dbReference>
<feature type="domain" description="PDEase" evidence="6">
    <location>
        <begin position="927"/>
        <end position="1267"/>
    </location>
</feature>
<dbReference type="GO" id="GO:0004114">
    <property type="term" value="F:3',5'-cyclic-nucleotide phosphodiesterase activity"/>
    <property type="evidence" value="ECO:0007669"/>
    <property type="project" value="InterPro"/>
</dbReference>
<accession>A0A2C6LBH3</accession>
<feature type="compositionally biased region" description="Basic and acidic residues" evidence="4">
    <location>
        <begin position="1442"/>
        <end position="1456"/>
    </location>
</feature>
<dbReference type="Gene3D" id="1.10.1300.10">
    <property type="entry name" value="3'5'-cyclic nucleotide phosphodiesterase, catalytic domain"/>
    <property type="match status" value="1"/>
</dbReference>
<dbReference type="VEuPathDB" id="ToxoDB:CSUI_001503"/>
<dbReference type="InterPro" id="IPR003607">
    <property type="entry name" value="HD/PDEase_dom"/>
</dbReference>
<evidence type="ECO:0000256" key="3">
    <source>
        <dbReference type="RuleBase" id="RU363067"/>
    </source>
</evidence>
<comment type="similarity">
    <text evidence="3">Belongs to the cyclic nucleotide phosphodiesterase family.</text>
</comment>
<evidence type="ECO:0000256" key="1">
    <source>
        <dbReference type="ARBA" id="ARBA00022723"/>
    </source>
</evidence>
<dbReference type="PROSITE" id="PS00126">
    <property type="entry name" value="PDEASE_I_1"/>
    <property type="match status" value="1"/>
</dbReference>
<evidence type="ECO:0000313" key="8">
    <source>
        <dbReference type="Proteomes" id="UP000221165"/>
    </source>
</evidence>
<dbReference type="RefSeq" id="XP_067926310.1">
    <property type="nucleotide sequence ID" value="XM_068061709.1"/>
</dbReference>
<feature type="region of interest" description="Disordered" evidence="4">
    <location>
        <begin position="1321"/>
        <end position="1412"/>
    </location>
</feature>
<comment type="caution">
    <text evidence="7">The sequence shown here is derived from an EMBL/GenBank/DDBJ whole genome shotgun (WGS) entry which is preliminary data.</text>
</comment>
<keyword evidence="5" id="KW-1133">Transmembrane helix</keyword>
<keyword evidence="5" id="KW-0472">Membrane</keyword>
<evidence type="ECO:0000256" key="2">
    <source>
        <dbReference type="ARBA" id="ARBA00022801"/>
    </source>
</evidence>
<feature type="region of interest" description="Disordered" evidence="4">
    <location>
        <begin position="1424"/>
        <end position="1526"/>
    </location>
</feature>
<dbReference type="GeneID" id="94424920"/>
<feature type="compositionally biased region" description="Acidic residues" evidence="4">
    <location>
        <begin position="1348"/>
        <end position="1357"/>
    </location>
</feature>
<dbReference type="CDD" id="cd00077">
    <property type="entry name" value="HDc"/>
    <property type="match status" value="1"/>
</dbReference>
<evidence type="ECO:0000313" key="7">
    <source>
        <dbReference type="EMBL" id="PHJ24638.1"/>
    </source>
</evidence>
<dbReference type="PROSITE" id="PS51845">
    <property type="entry name" value="PDEASE_I_2"/>
    <property type="match status" value="1"/>
</dbReference>
<dbReference type="EC" id="3.1.4.-" evidence="3"/>
<dbReference type="EMBL" id="MIGC01000607">
    <property type="protein sequence ID" value="PHJ24638.1"/>
    <property type="molecule type" value="Genomic_DNA"/>
</dbReference>
<keyword evidence="1 3" id="KW-0479">Metal-binding</keyword>
<dbReference type="Pfam" id="PF00233">
    <property type="entry name" value="PDEase_I"/>
    <property type="match status" value="1"/>
</dbReference>
<organism evidence="7 8">
    <name type="scientific">Cystoisospora suis</name>
    <dbReference type="NCBI Taxonomy" id="483139"/>
    <lineage>
        <taxon>Eukaryota</taxon>
        <taxon>Sar</taxon>
        <taxon>Alveolata</taxon>
        <taxon>Apicomplexa</taxon>
        <taxon>Conoidasida</taxon>
        <taxon>Coccidia</taxon>
        <taxon>Eucoccidiorida</taxon>
        <taxon>Eimeriorina</taxon>
        <taxon>Sarcocystidae</taxon>
        <taxon>Cystoisospora</taxon>
    </lineage>
</organism>
<keyword evidence="5" id="KW-0812">Transmembrane</keyword>
<protein>
    <recommendedName>
        <fullName evidence="3">Phosphodiesterase</fullName>
        <ecNumber evidence="3">3.1.4.-</ecNumber>
    </recommendedName>
</protein>
<dbReference type="PANTHER" id="PTHR11347">
    <property type="entry name" value="CYCLIC NUCLEOTIDE PHOSPHODIESTERASE"/>
    <property type="match status" value="1"/>
</dbReference>
<evidence type="ECO:0000256" key="4">
    <source>
        <dbReference type="SAM" id="MobiDB-lite"/>
    </source>
</evidence>